<dbReference type="GO" id="GO:0005524">
    <property type="term" value="F:ATP binding"/>
    <property type="evidence" value="ECO:0007669"/>
    <property type="project" value="UniProtKB-KW"/>
</dbReference>
<dbReference type="PANTHER" id="PTHR45797:SF3">
    <property type="entry name" value="TRANSCRIPTIONAL REGULATOR ATRX HOMOLOG"/>
    <property type="match status" value="1"/>
</dbReference>
<dbReference type="Pfam" id="PF00176">
    <property type="entry name" value="SNF2-rel_dom"/>
    <property type="match status" value="1"/>
</dbReference>
<evidence type="ECO:0000256" key="5">
    <source>
        <dbReference type="ARBA" id="ARBA00022806"/>
    </source>
</evidence>
<dbReference type="GO" id="GO:0005634">
    <property type="term" value="C:nucleus"/>
    <property type="evidence" value="ECO:0007669"/>
    <property type="project" value="UniProtKB-SubCell"/>
</dbReference>
<keyword evidence="14" id="KW-1185">Reference proteome</keyword>
<dbReference type="Proteomes" id="UP001142055">
    <property type="component" value="Chromosome 1"/>
</dbReference>
<dbReference type="InterPro" id="IPR038718">
    <property type="entry name" value="SNF2-like_sf"/>
</dbReference>
<dbReference type="SMART" id="SM00487">
    <property type="entry name" value="DEXDc"/>
    <property type="match status" value="1"/>
</dbReference>
<evidence type="ECO:0000256" key="7">
    <source>
        <dbReference type="ARBA" id="ARBA00023125"/>
    </source>
</evidence>
<name>A0A9Q0MKQ8_BLOTA</name>
<feature type="compositionally biased region" description="Basic residues" evidence="10">
    <location>
        <begin position="396"/>
        <end position="406"/>
    </location>
</feature>
<evidence type="ECO:0000256" key="10">
    <source>
        <dbReference type="SAM" id="MobiDB-lite"/>
    </source>
</evidence>
<dbReference type="CDD" id="cd18793">
    <property type="entry name" value="SF2_C_SNF"/>
    <property type="match status" value="1"/>
</dbReference>
<dbReference type="OrthoDB" id="21111at2759"/>
<feature type="compositionally biased region" description="Basic and acidic residues" evidence="10">
    <location>
        <begin position="369"/>
        <end position="386"/>
    </location>
</feature>
<comment type="caution">
    <text evidence="13">The sequence shown here is derived from an EMBL/GenBank/DDBJ whole genome shotgun (WGS) entry which is preliminary data.</text>
</comment>
<dbReference type="SMART" id="SM00490">
    <property type="entry name" value="HELICc"/>
    <property type="match status" value="1"/>
</dbReference>
<evidence type="ECO:0000256" key="3">
    <source>
        <dbReference type="ARBA" id="ARBA00022741"/>
    </source>
</evidence>
<evidence type="ECO:0000313" key="14">
    <source>
        <dbReference type="Proteomes" id="UP001142055"/>
    </source>
</evidence>
<evidence type="ECO:0000256" key="1">
    <source>
        <dbReference type="ARBA" id="ARBA00004123"/>
    </source>
</evidence>
<dbReference type="PANTHER" id="PTHR45797">
    <property type="entry name" value="RAD54-LIKE"/>
    <property type="match status" value="1"/>
</dbReference>
<evidence type="ECO:0000256" key="6">
    <source>
        <dbReference type="ARBA" id="ARBA00022840"/>
    </source>
</evidence>
<keyword evidence="7" id="KW-0238">DNA-binding</keyword>
<dbReference type="InterPro" id="IPR014001">
    <property type="entry name" value="Helicase_ATP-bd"/>
</dbReference>
<dbReference type="GO" id="GO:0003677">
    <property type="term" value="F:DNA binding"/>
    <property type="evidence" value="ECO:0007669"/>
    <property type="project" value="UniProtKB-KW"/>
</dbReference>
<organism evidence="13 14">
    <name type="scientific">Blomia tropicalis</name>
    <name type="common">Mite</name>
    <dbReference type="NCBI Taxonomy" id="40697"/>
    <lineage>
        <taxon>Eukaryota</taxon>
        <taxon>Metazoa</taxon>
        <taxon>Ecdysozoa</taxon>
        <taxon>Arthropoda</taxon>
        <taxon>Chelicerata</taxon>
        <taxon>Arachnida</taxon>
        <taxon>Acari</taxon>
        <taxon>Acariformes</taxon>
        <taxon>Sarcoptiformes</taxon>
        <taxon>Astigmata</taxon>
        <taxon>Glycyphagoidea</taxon>
        <taxon>Echimyopodidae</taxon>
        <taxon>Blomia</taxon>
    </lineage>
</organism>
<dbReference type="CDD" id="cd18007">
    <property type="entry name" value="DEXHc_ATRX-like"/>
    <property type="match status" value="1"/>
</dbReference>
<keyword evidence="3" id="KW-0547">Nucleotide-binding</keyword>
<evidence type="ECO:0000256" key="4">
    <source>
        <dbReference type="ARBA" id="ARBA00022801"/>
    </source>
</evidence>
<reference evidence="13" key="1">
    <citation type="submission" date="2022-12" db="EMBL/GenBank/DDBJ databases">
        <title>Genome assemblies of Blomia tropicalis.</title>
        <authorList>
            <person name="Cui Y."/>
        </authorList>
    </citation>
    <scope>NUCLEOTIDE SEQUENCE</scope>
    <source>
        <tissue evidence="13">Adult mites</tissue>
    </source>
</reference>
<proteinExistence type="inferred from homology"/>
<dbReference type="Pfam" id="PF00271">
    <property type="entry name" value="Helicase_C"/>
    <property type="match status" value="1"/>
</dbReference>
<dbReference type="PROSITE" id="PS51192">
    <property type="entry name" value="HELICASE_ATP_BIND_1"/>
    <property type="match status" value="1"/>
</dbReference>
<evidence type="ECO:0000256" key="8">
    <source>
        <dbReference type="ARBA" id="ARBA00023242"/>
    </source>
</evidence>
<dbReference type="SUPFAM" id="SSF52540">
    <property type="entry name" value="P-loop containing nucleoside triphosphate hydrolases"/>
    <property type="match status" value="2"/>
</dbReference>
<feature type="compositionally biased region" description="Low complexity" evidence="10">
    <location>
        <begin position="409"/>
        <end position="429"/>
    </location>
</feature>
<feature type="region of interest" description="Disordered" evidence="10">
    <location>
        <begin position="324"/>
        <end position="433"/>
    </location>
</feature>
<dbReference type="InterPro" id="IPR001650">
    <property type="entry name" value="Helicase_C-like"/>
</dbReference>
<feature type="domain" description="Helicase ATP-binding" evidence="11">
    <location>
        <begin position="533"/>
        <end position="718"/>
    </location>
</feature>
<dbReference type="Gene3D" id="3.40.50.300">
    <property type="entry name" value="P-loop containing nucleotide triphosphate hydrolases"/>
    <property type="match status" value="1"/>
</dbReference>
<evidence type="ECO:0000259" key="12">
    <source>
        <dbReference type="PROSITE" id="PS51194"/>
    </source>
</evidence>
<dbReference type="OMA" id="ERAITIC"/>
<evidence type="ECO:0000256" key="2">
    <source>
        <dbReference type="ARBA" id="ARBA00007025"/>
    </source>
</evidence>
<evidence type="ECO:0000256" key="9">
    <source>
        <dbReference type="SAM" id="Coils"/>
    </source>
</evidence>
<dbReference type="InterPro" id="IPR049730">
    <property type="entry name" value="SNF2/RAD54-like_C"/>
</dbReference>
<protein>
    <submittedName>
        <fullName evidence="13">Uncharacterized protein</fullName>
    </submittedName>
</protein>
<dbReference type="GO" id="GO:0016887">
    <property type="term" value="F:ATP hydrolysis activity"/>
    <property type="evidence" value="ECO:0007669"/>
    <property type="project" value="InterPro"/>
</dbReference>
<evidence type="ECO:0000313" key="13">
    <source>
        <dbReference type="EMBL" id="KAJ6225650.1"/>
    </source>
</evidence>
<keyword evidence="8" id="KW-0539">Nucleus</keyword>
<evidence type="ECO:0000259" key="11">
    <source>
        <dbReference type="PROSITE" id="PS51192"/>
    </source>
</evidence>
<comment type="similarity">
    <text evidence="2">Belongs to the SNF2/RAD54 helicase family.</text>
</comment>
<dbReference type="InterPro" id="IPR027417">
    <property type="entry name" value="P-loop_NTPase"/>
</dbReference>
<feature type="domain" description="Helicase C-terminal" evidence="12">
    <location>
        <begin position="922"/>
        <end position="1108"/>
    </location>
</feature>
<keyword evidence="9" id="KW-0175">Coiled coil</keyword>
<keyword evidence="6" id="KW-0067">ATP-binding</keyword>
<dbReference type="PROSITE" id="PS51194">
    <property type="entry name" value="HELICASE_CTER"/>
    <property type="match status" value="1"/>
</dbReference>
<dbReference type="InterPro" id="IPR000330">
    <property type="entry name" value="SNF2_N"/>
</dbReference>
<keyword evidence="5" id="KW-0347">Helicase</keyword>
<dbReference type="GO" id="GO:0004386">
    <property type="term" value="F:helicase activity"/>
    <property type="evidence" value="ECO:0007669"/>
    <property type="project" value="UniProtKB-KW"/>
</dbReference>
<sequence length="1394" mass="161082">MDSKDDKGNKDDPDGSLSSNSNIEINECCKIVEAEFPGIAQRSWQRLKNCLSIKPHHRYSVRQIMAINEVLKIVIKEEYISSIKASLNISENVSSEEQLEIIENESVLNTNTLEPDLDFDVDAFEDDFLTNERTRSVKLSENKTNKTLKDKSIINQKNLPSDNISQILKLLKGKNNYSESDESDDLEDNIELPKKKSLISNVQSSPEDIEDQEMEEINLTSDLVDAVKGDTLDIETNDPSDKFVNQEELDKLCESTITGTLSEEDTNNETEDENVTAKNKKQKKKVVSYSSSSDLDCDIPKLDFSKVHKLLEDADNLLCSDDENSNKSTSIHHKSNNSDSEAELSFTKRSKKRIISDDESESDTPINSIEKKKIIDKTVESKKSTDEESSNSSKNFQKKKNKRKRIIPVDISSDDGGVNSDSSIDSSSSLNTSRKKINKIIGSDRLNKETINAEKAEKERRKRIEEKQKLYNQFTNDEKVETADIGPVILDFDTETKEPLVQIDQAFVKILKPHQIQGVKFMYDCTIESVQRLKKHNHSSGCILAHSMGLGKTLQVVVFLHTLLHNQHIKNTIKTVLILVPLNVIKNWANEFYKWFEECKIVNEMLIFEILTVKPEQRNNFLRKWKEKGGIMLMTSHLFSKMTLNDKKKIHMSVINHLLDPGPDMIIIDEGHLLKNGQSALNRSISRIKTLRRIILTGTPLQNNLSEYFTMVDFVKPNLLGTLKEFRNRFENPISNGQHIDSTNADVTLMKRRAHILHKLLKDCIHRCDYNILVPYLEKKYEYVLTLRLTSTQAKMYKYYLDNFVRKEEDRFVNLFVDYQILSKIWNHPSLVLKKEPVEMVDDSLDNFIVYSDCESDSSNSNRSKTLLKNGPEIELNKNADDRNLNADQPDGNPHDQKWCLQFLPEDAYQMDLSVKFTILFSIIEKAEVIGDKLLIFSQSLANLDLIEFFLSKKMTEYNERYGVNTSYEELIEITGGISHRWIPDIDYFRIDGKVKWDDRSKIIDKFNDPDNLRARLVLISTRAGGIGTNLIGANRCIIFDASWNPSNDTQAIFRIFRYGQKKPVYVYRFKAFGTMESKIYERQINKQSLSHRVIDEQQIKRHYKSSSVKDLYTFEEYLEETTKLPNLPKDNLLADIFLEHKDLIVSYHEHDSLLENRPEEELNEEEQQIAWTEYENDRKRSALMLNDTSINNPMGPVQQMPTPIPYQNVPRPIMIPNVPNMYPFIRVQSNTNQIQSNQIPSASQYIYVPRNIDPKQEKPLVKDVFRCGSASITIDDNTIIGMVNQNIETFEKEFYLILAEKKVNINPPEAPWIMFNFLEKCRSIATKAIERTRNPERKRFLQNGSEYLESIHYQFIKKYKDFFISTKYNNSQMNVNIGNNENKTIECIEVPDD</sequence>
<dbReference type="Gene3D" id="3.40.50.10810">
    <property type="entry name" value="Tandem AAA-ATPase domain"/>
    <property type="match status" value="1"/>
</dbReference>
<gene>
    <name evidence="13" type="ORF">RDWZM_004195</name>
</gene>
<dbReference type="InterPro" id="IPR044574">
    <property type="entry name" value="ARIP4-like"/>
</dbReference>
<dbReference type="EMBL" id="JAPWDV010000001">
    <property type="protein sequence ID" value="KAJ6225650.1"/>
    <property type="molecule type" value="Genomic_DNA"/>
</dbReference>
<accession>A0A9Q0MKQ8</accession>
<feature type="coiled-coil region" evidence="9">
    <location>
        <begin position="446"/>
        <end position="473"/>
    </location>
</feature>
<keyword evidence="4" id="KW-0378">Hydrolase</keyword>
<comment type="subcellular location">
    <subcellularLocation>
        <location evidence="1">Nucleus</location>
    </subcellularLocation>
</comment>